<evidence type="ECO:0000256" key="2">
    <source>
        <dbReference type="ARBA" id="ARBA00009457"/>
    </source>
</evidence>
<gene>
    <name evidence="7" type="ORF">DFQ27_009315</name>
</gene>
<dbReference type="PANTHER" id="PTHR10926">
    <property type="entry name" value="CELL CYCLE CONTROL PROTEIN 50"/>
    <property type="match status" value="1"/>
</dbReference>
<feature type="transmembrane region" description="Helical" evidence="6">
    <location>
        <begin position="244"/>
        <end position="267"/>
    </location>
</feature>
<dbReference type="PIRSF" id="PIRSF015840">
    <property type="entry name" value="DUF284_TM_euk"/>
    <property type="match status" value="1"/>
</dbReference>
<dbReference type="GO" id="GO:0005886">
    <property type="term" value="C:plasma membrane"/>
    <property type="evidence" value="ECO:0007669"/>
    <property type="project" value="TreeGrafter"/>
</dbReference>
<evidence type="ECO:0000313" key="8">
    <source>
        <dbReference type="Proteomes" id="UP000807716"/>
    </source>
</evidence>
<keyword evidence="5 6" id="KW-0472">Membrane</keyword>
<evidence type="ECO:0000256" key="3">
    <source>
        <dbReference type="ARBA" id="ARBA00022692"/>
    </source>
</evidence>
<comment type="similarity">
    <text evidence="2">Belongs to the CDC50/LEM3 family.</text>
</comment>
<dbReference type="Pfam" id="PF03381">
    <property type="entry name" value="CDC50"/>
    <property type="match status" value="1"/>
</dbReference>
<dbReference type="EMBL" id="JAAAJB010000084">
    <property type="protein sequence ID" value="KAG0266957.1"/>
    <property type="molecule type" value="Genomic_DNA"/>
</dbReference>
<proteinExistence type="inferred from homology"/>
<dbReference type="PANTHER" id="PTHR10926:SF0">
    <property type="entry name" value="CDC50, ISOFORM A"/>
    <property type="match status" value="1"/>
</dbReference>
<name>A0A9P6QH01_9FUNG</name>
<feature type="non-terminal residue" evidence="7">
    <location>
        <position position="292"/>
    </location>
</feature>
<keyword evidence="8" id="KW-1185">Reference proteome</keyword>
<evidence type="ECO:0000313" key="7">
    <source>
        <dbReference type="EMBL" id="KAG0266957.1"/>
    </source>
</evidence>
<comment type="subcellular location">
    <subcellularLocation>
        <location evidence="1">Membrane</location>
        <topology evidence="1">Multi-pass membrane protein</topology>
    </subcellularLocation>
</comment>
<dbReference type="InterPro" id="IPR005045">
    <property type="entry name" value="CDC50/LEM3_fam"/>
</dbReference>
<protein>
    <recommendedName>
        <fullName evidence="9">Cell cycle control protein</fullName>
    </recommendedName>
</protein>
<reference evidence="7" key="1">
    <citation type="journal article" date="2020" name="Fungal Divers.">
        <title>Resolving the Mortierellaceae phylogeny through synthesis of multi-gene phylogenetics and phylogenomics.</title>
        <authorList>
            <person name="Vandepol N."/>
            <person name="Liber J."/>
            <person name="Desiro A."/>
            <person name="Na H."/>
            <person name="Kennedy M."/>
            <person name="Barry K."/>
            <person name="Grigoriev I.V."/>
            <person name="Miller A.N."/>
            <person name="O'Donnell K."/>
            <person name="Stajich J.E."/>
            <person name="Bonito G."/>
        </authorList>
    </citation>
    <scope>NUCLEOTIDE SEQUENCE</scope>
    <source>
        <strain evidence="7">BC1065</strain>
    </source>
</reference>
<dbReference type="AlphaFoldDB" id="A0A9P6QH01"/>
<dbReference type="OrthoDB" id="340608at2759"/>
<evidence type="ECO:0000256" key="1">
    <source>
        <dbReference type="ARBA" id="ARBA00004141"/>
    </source>
</evidence>
<evidence type="ECO:0000256" key="4">
    <source>
        <dbReference type="ARBA" id="ARBA00022989"/>
    </source>
</evidence>
<accession>A0A9P6QH01</accession>
<evidence type="ECO:0000256" key="5">
    <source>
        <dbReference type="ARBA" id="ARBA00023136"/>
    </source>
</evidence>
<organism evidence="7 8">
    <name type="scientific">Actinomortierella ambigua</name>
    <dbReference type="NCBI Taxonomy" id="1343610"/>
    <lineage>
        <taxon>Eukaryota</taxon>
        <taxon>Fungi</taxon>
        <taxon>Fungi incertae sedis</taxon>
        <taxon>Mucoromycota</taxon>
        <taxon>Mortierellomycotina</taxon>
        <taxon>Mortierellomycetes</taxon>
        <taxon>Mortierellales</taxon>
        <taxon>Mortierellaceae</taxon>
        <taxon>Actinomortierella</taxon>
    </lineage>
</organism>
<dbReference type="Proteomes" id="UP000807716">
    <property type="component" value="Unassembled WGS sequence"/>
</dbReference>
<evidence type="ECO:0000256" key="6">
    <source>
        <dbReference type="SAM" id="Phobius"/>
    </source>
</evidence>
<comment type="caution">
    <text evidence="7">The sequence shown here is derived from an EMBL/GenBank/DDBJ whole genome shotgun (WGS) entry which is preliminary data.</text>
</comment>
<sequence>MYVSSTATVTLQSAVNQSATISYPVARCNVTIDLPQDMGPPVIMYYKLTNFYQNHRRYQKSLDYKQLAGEASSAADIAARKTCAVSNNKLVYPCGLIANSIFNDTISNLTSVDDPAAVYTFSNKGIAWSSDKDRFKKYGYDLTGTTPVYPPANWAKRYAPDGGPYTVDFPPPDIHEDEHFQVWMRTAGWPTFLKAYGRNDGETLKAGKYQMEIDSIFPIATYGGKKYIVLSTVNSFGGRNPSMGYQYVFTGVVCALLGIIFTGLHFARPRIIGDHSKISFGSDTPGGVRGAN</sequence>
<keyword evidence="4 6" id="KW-1133">Transmembrane helix</keyword>
<dbReference type="GO" id="GO:0005794">
    <property type="term" value="C:Golgi apparatus"/>
    <property type="evidence" value="ECO:0007669"/>
    <property type="project" value="TreeGrafter"/>
</dbReference>
<evidence type="ECO:0008006" key="9">
    <source>
        <dbReference type="Google" id="ProtNLM"/>
    </source>
</evidence>
<keyword evidence="3 6" id="KW-0812">Transmembrane</keyword>
<dbReference type="GO" id="GO:0005783">
    <property type="term" value="C:endoplasmic reticulum"/>
    <property type="evidence" value="ECO:0007669"/>
    <property type="project" value="TreeGrafter"/>
</dbReference>